<feature type="domain" description="Methyltransferase putative zinc binding" evidence="1">
    <location>
        <begin position="15"/>
        <end position="76"/>
    </location>
</feature>
<dbReference type="InterPro" id="IPR013691">
    <property type="entry name" value="MeTrfase_14"/>
</dbReference>
<dbReference type="Gene3D" id="6.20.50.110">
    <property type="entry name" value="Methyltransferase, zinc-binding domain"/>
    <property type="match status" value="1"/>
</dbReference>
<dbReference type="Proteomes" id="UP000230481">
    <property type="component" value="Unassembled WGS sequence"/>
</dbReference>
<accession>A0A2M6WVN1</accession>
<dbReference type="InterPro" id="IPR038576">
    <property type="entry name" value="Methyltransf_Zn-bd_dom_put_sf"/>
</dbReference>
<organism evidence="3 4">
    <name type="scientific">Candidatus Campbellbacteria bacterium CG10_big_fil_rev_8_21_14_0_10_35_52</name>
    <dbReference type="NCBI Taxonomy" id="1974527"/>
    <lineage>
        <taxon>Bacteria</taxon>
        <taxon>Candidatus Campbelliibacteriota</taxon>
    </lineage>
</organism>
<dbReference type="Pfam" id="PF08484">
    <property type="entry name" value="Methyltransf_14"/>
    <property type="match status" value="1"/>
</dbReference>
<evidence type="ECO:0000259" key="1">
    <source>
        <dbReference type="Pfam" id="PF08421"/>
    </source>
</evidence>
<evidence type="ECO:0000259" key="2">
    <source>
        <dbReference type="Pfam" id="PF08484"/>
    </source>
</evidence>
<dbReference type="PANTHER" id="PTHR43861:SF5">
    <property type="entry name" value="BLL5978 PROTEIN"/>
    <property type="match status" value="1"/>
</dbReference>
<dbReference type="Pfam" id="PF13489">
    <property type="entry name" value="Methyltransf_23"/>
    <property type="match status" value="1"/>
</dbReference>
<dbReference type="InterPro" id="IPR013630">
    <property type="entry name" value="Methyltransf_Zn-bd_dom_put"/>
</dbReference>
<evidence type="ECO:0000313" key="3">
    <source>
        <dbReference type="EMBL" id="PIT96801.1"/>
    </source>
</evidence>
<reference evidence="4" key="1">
    <citation type="submission" date="2017-09" db="EMBL/GenBank/DDBJ databases">
        <title>Depth-based differentiation of microbial function through sediment-hosted aquifers and enrichment of novel symbionts in the deep terrestrial subsurface.</title>
        <authorList>
            <person name="Probst A.J."/>
            <person name="Ladd B."/>
            <person name="Jarett J.K."/>
            <person name="Geller-Mcgrath D.E."/>
            <person name="Sieber C.M.K."/>
            <person name="Emerson J.B."/>
            <person name="Anantharaman K."/>
            <person name="Thomas B.C."/>
            <person name="Malmstrom R."/>
            <person name="Stieglmeier M."/>
            <person name="Klingl A."/>
            <person name="Woyke T."/>
            <person name="Ryan C.M."/>
            <person name="Banfield J.F."/>
        </authorList>
    </citation>
    <scope>NUCLEOTIDE SEQUENCE [LARGE SCALE GENOMIC DNA]</scope>
</reference>
<dbReference type="AlphaFoldDB" id="A0A2M6WVN1"/>
<dbReference type="Pfam" id="PF08421">
    <property type="entry name" value="Methyltransf_13"/>
    <property type="match status" value="1"/>
</dbReference>
<dbReference type="Gene3D" id="3.40.50.150">
    <property type="entry name" value="Vaccinia Virus protein VP39"/>
    <property type="match status" value="1"/>
</dbReference>
<dbReference type="GO" id="GO:0032259">
    <property type="term" value="P:methylation"/>
    <property type="evidence" value="ECO:0007669"/>
    <property type="project" value="UniProtKB-KW"/>
</dbReference>
<protein>
    <submittedName>
        <fullName evidence="3">Class I SAM-dependent methyltransferase</fullName>
    </submittedName>
</protein>
<dbReference type="InterPro" id="IPR029063">
    <property type="entry name" value="SAM-dependent_MTases_sf"/>
</dbReference>
<dbReference type="Gene3D" id="6.10.250.3100">
    <property type="match status" value="1"/>
</dbReference>
<keyword evidence="3" id="KW-0489">Methyltransferase</keyword>
<dbReference type="GO" id="GO:0008168">
    <property type="term" value="F:methyltransferase activity"/>
    <property type="evidence" value="ECO:0007669"/>
    <property type="project" value="UniProtKB-KW"/>
</dbReference>
<dbReference type="PANTHER" id="PTHR43861">
    <property type="entry name" value="TRANS-ACONITATE 2-METHYLTRANSFERASE-RELATED"/>
    <property type="match status" value="1"/>
</dbReference>
<dbReference type="SUPFAM" id="SSF53335">
    <property type="entry name" value="S-adenosyl-L-methionine-dependent methyltransferases"/>
    <property type="match status" value="1"/>
</dbReference>
<gene>
    <name evidence="3" type="ORF">COT82_00995</name>
</gene>
<evidence type="ECO:0000313" key="4">
    <source>
        <dbReference type="Proteomes" id="UP000230481"/>
    </source>
</evidence>
<dbReference type="EMBL" id="PFAA01000024">
    <property type="protein sequence ID" value="PIT96801.1"/>
    <property type="molecule type" value="Genomic_DNA"/>
</dbReference>
<feature type="domain" description="C-methyltransferase" evidence="2">
    <location>
        <begin position="257"/>
        <end position="411"/>
    </location>
</feature>
<name>A0A2M6WVN1_9BACT</name>
<dbReference type="Gene3D" id="3.40.50.720">
    <property type="entry name" value="NAD(P)-binding Rossmann-like Domain"/>
    <property type="match status" value="1"/>
</dbReference>
<comment type="caution">
    <text evidence="3">The sequence shown here is derived from an EMBL/GenBank/DDBJ whole genome shotgun (WGS) entry which is preliminary data.</text>
</comment>
<sequence>MKKTFNKYVGHVKECQICRNKNLKIFLSLGHHPVPQEYLTKERLHEMEATYPLNMVFCDRCSLVQIDYIVPPEIVFPPDYPYRTGLTNMLIRNFQALADTMEKDGYIRKNGLAVDIGSNDGTLLKPFKAKGMRVVGIEPTGAADMANKNGVTTVKSFLNKDVVSRIVKKYGSADIVTATNVFAHINDTESLIANVKNLLSKDGVFVSESQYLMDIIKKLEFDTVYHEHLRFYSLKSLARMFEKNGLSIVDSDIITAAGGSIRVYAKKGKYKMSPRAKNLILAEKLAGLYDFKTYENFAKKISEVRQDLLSLLLKLKKNGARIVGLTSSCRSNTLLRYMNITDDILDYTGEKRGSPKIGMFTPGTHIPVVDEEKIITDQPDYLIILSWHIGEELMRIMRKVGYKGKFIIPLPKPKIVK</sequence>
<keyword evidence="3" id="KW-0808">Transferase</keyword>
<proteinExistence type="predicted"/>